<gene>
    <name evidence="1" type="ORF">HZH68_008955</name>
</gene>
<keyword evidence="2" id="KW-1185">Reference proteome</keyword>
<dbReference type="Proteomes" id="UP000617340">
    <property type="component" value="Unassembled WGS sequence"/>
</dbReference>
<evidence type="ECO:0000313" key="2">
    <source>
        <dbReference type="Proteomes" id="UP000617340"/>
    </source>
</evidence>
<dbReference type="AlphaFoldDB" id="A0A834JZX7"/>
<protein>
    <submittedName>
        <fullName evidence="1">Uncharacterized protein</fullName>
    </submittedName>
</protein>
<name>A0A834JZX7_VESGE</name>
<organism evidence="1 2">
    <name type="scientific">Vespula germanica</name>
    <name type="common">German yellow jacket</name>
    <name type="synonym">Paravespula germanica</name>
    <dbReference type="NCBI Taxonomy" id="30212"/>
    <lineage>
        <taxon>Eukaryota</taxon>
        <taxon>Metazoa</taxon>
        <taxon>Ecdysozoa</taxon>
        <taxon>Arthropoda</taxon>
        <taxon>Hexapoda</taxon>
        <taxon>Insecta</taxon>
        <taxon>Pterygota</taxon>
        <taxon>Neoptera</taxon>
        <taxon>Endopterygota</taxon>
        <taxon>Hymenoptera</taxon>
        <taxon>Apocrita</taxon>
        <taxon>Aculeata</taxon>
        <taxon>Vespoidea</taxon>
        <taxon>Vespidae</taxon>
        <taxon>Vespinae</taxon>
        <taxon>Vespula</taxon>
    </lineage>
</organism>
<comment type="caution">
    <text evidence="1">The sequence shown here is derived from an EMBL/GenBank/DDBJ whole genome shotgun (WGS) entry which is preliminary data.</text>
</comment>
<evidence type="ECO:0000313" key="1">
    <source>
        <dbReference type="EMBL" id="KAF7397733.1"/>
    </source>
</evidence>
<proteinExistence type="predicted"/>
<dbReference type="EMBL" id="JACSDZ010000008">
    <property type="protein sequence ID" value="KAF7397733.1"/>
    <property type="molecule type" value="Genomic_DNA"/>
</dbReference>
<sequence>MATEPAPCDLDVYLNAWELRDGTIKHEFNVAAGAIAATTTVSVGRGITLGGCTSYDATRVFPSSVKILKIRYTISIVAQIENTNSLAITELFPNIPIQFSEIFVEEPNGRPFCRRLEWRMAADEEQLVLPPEALDTTVRRDTRAFSPAIKSKRATGLPLGTLFSSLPTERPCWTHAGDATSKIASLIL</sequence>
<reference evidence="1" key="1">
    <citation type="journal article" date="2020" name="G3 (Bethesda)">
        <title>High-Quality Assemblies for Three Invasive Social Wasps from the &lt;i&gt;Vespula&lt;/i&gt; Genus.</title>
        <authorList>
            <person name="Harrop T.W.R."/>
            <person name="Guhlin J."/>
            <person name="McLaughlin G.M."/>
            <person name="Permina E."/>
            <person name="Stockwell P."/>
            <person name="Gilligan J."/>
            <person name="Le Lec M.F."/>
            <person name="Gruber M.A.M."/>
            <person name="Quinn O."/>
            <person name="Lovegrove M."/>
            <person name="Duncan E.J."/>
            <person name="Remnant E.J."/>
            <person name="Van Eeckhoven J."/>
            <person name="Graham B."/>
            <person name="Knapp R.A."/>
            <person name="Langford K.W."/>
            <person name="Kronenberg Z."/>
            <person name="Press M.O."/>
            <person name="Eacker S.M."/>
            <person name="Wilson-Rankin E.E."/>
            <person name="Purcell J."/>
            <person name="Lester P.J."/>
            <person name="Dearden P.K."/>
        </authorList>
    </citation>
    <scope>NUCLEOTIDE SEQUENCE</scope>
    <source>
        <strain evidence="1">Linc-1</strain>
    </source>
</reference>
<accession>A0A834JZX7</accession>